<feature type="compositionally biased region" description="Acidic residues" evidence="10">
    <location>
        <begin position="3948"/>
        <end position="3969"/>
    </location>
</feature>
<evidence type="ECO:0000256" key="8">
    <source>
        <dbReference type="ARBA" id="ARBA00023242"/>
    </source>
</evidence>
<dbReference type="InterPro" id="IPR040848">
    <property type="entry name" value="AAA_lid_7"/>
</dbReference>
<dbReference type="InterPro" id="IPR041190">
    <property type="entry name" value="Midasin_AAA_lid_5"/>
</dbReference>
<dbReference type="InterPro" id="IPR002035">
    <property type="entry name" value="VWF_A"/>
</dbReference>
<sequence>MDCSKFDRRFLSSPLISSLPPDTISIISTSTQADNSLYLDTLSKIAVNSNFTSLILTCYEPIFADLAARWRGFATVEQLAAGFARVLPVMPFLADIAEEFLLRSSPGGTTPEFLTMMKRLSDELHLEELLTVGHGGKLLDMLLSLHRLLCFRREAFLGLVNVDVLFGLMRHECLPIRYLSVRILSIYLKAADRAQELMFFNFGVGGIAQEKVLGLWEGKEIDYGFLMLLEGERLEKLSADLKTARLRNSQLEMSTGHPRVINSSDLSPLTADLCGVLVPRLRGLPSQSSSVVDTHTTRKNISSIAQALRSPRSVLITGQSGSGKTYFVHQIAQVLNIDDMISIHLGDQTDAKLLIGAYTTTDAPGNFEWRAGVLTTAVREGRWVRVHALYISAGVATSHEPLSDGVFNEIFMEAVDCFAGSLQTKEARTLIVRRVASNIHIPSQRKRKMEPAGLKRRRVYAQTRPFATTNHAMRLLEQICVAIRLAEPVLLVGETGTGKTTVVQQLADMMRFNLTVINLSQQTESADLLGGFKPVDMKSLALPLKERFDGLFEKTFSLKRNKRFLDALNKFWSRQQWNRVITLKLDDTDRPVLQAEWTGFANDLSNLEKHNLQLVKSFAFSFVEGSLVKAARNGDWVLLDEINLAAADTLESIADLLKDGGGGSILLSEKGDVERVKAHPDFRIFACMNPATDVGKRDLPPGLRNRFTELYVASPDQELSNLLAIIREYLGNLAVGDDAVVADIANVYMEAKRLSGEQRLVDGANHRPNYSIRTLTRTLSYVFEIAPVYGLRRSLYEGFCMSFLTLLDQTSESILLPVIEKYHYWMHKGAYPIEEQPYYIIPPSVRRNMLNLVRATATKRFPVLIQGPTSSGKTSMIEYLAKKTGQKFVRINNHEHTDLQEYLGSYISDDDGQLRFQEGILALNRLLDDNRELLIPETQEVVRPHKDFMLYATQNPPGLYGGRKVLSRAFRNRFLELHFDDIPEDELRIILEGRCQIPPSRCKVIVDVYKELSLIRQTARLFEQKNSFATLRDLFRWASRQAARGDQSYQSLANDGYMLLAERVRDEKEKLAVKETIERVMRVKIDNSSLYSPESTPEYHYYMDKLSGTSGDVRPIRNRQAYQSQLTEDLLAWADGSLIQAMKSGQFFLLDEISLADDSVLERLNSVLEPARGILLAEKGAKESEVTAADGFQFMATMNPGGDYGKKELSPALRNRFTEIWVPSMSDPEDILQIVQAKIAPFASKYARTVVEFAQRFSKTSSSTLSPVISIRDVLAWVKFINSSPPENPAFGLLHGAALVFIDGMGANPSGGLSIASEDLEKEKQRCISELSDLCGEDLSQIYYQPITTSAGDEVVQLGAFSLQKNKDAAVDISESFNMTAPTTTKNAMRVVRAMQLRKPVLLEGSPGVGKTSLISALAEASGNSLTRINLSEQTDLMDLFGSDVPVEGGQSGEFAWRDAPFLRAMQAGNWVLLDEMNLASQSVLEGLNACLDHRGETYISELDRTFRRHPNFAVFAAQNPHQQGGGRKGLPASFVNRFTVVYIDTLGPEDLQLIASQLNPSVHPKYVSKVIEFMVLLDREVSQKRSFGSLGGPWEFNLRDTLRWLGLLSSPARFVAASKPEEFLGIIKHRFRTTKDRERVDALFGQVFGSEPGRRHLYYQLSKEYLQVGHAFLSRRSNLCFISPRDLAILKQNLPVMETIMTAITQETPCILVGPSGVGKSSLLRLLASIAGVELDEIAINSDIDATDVVGGFEQVDVTRKISKWVDGMLIDAVEKGRWLVLDNANLCSPSVMDRLNSLLEPNGCLIVNEHNGKDGRPKMVYPSPGFRLFLTMNPDHGELSRAMRNRGIEVFLSPLPMEEGAEEDDRERKELAKYSPSTESSMGIYQIMGKFLGNNIDTSVFKNLVYIALDHMPGEKAETDMALLTRWRDHIRSSSADLRAQRMEILQDAVSIYVNLYKWTWALREDRKEHLAKLLPTSYEFKGAQVSEIINLSGEGLELEADIDKYLKQPINLLRNTPLIFLGIKASTRQAGHSQGMLEWTIYMRIYDCMRGILEIEQVEEAIIQRAMAATLEGLKGMSFLEISASKNKLPVSISKANLDLPVFEFLSTVREELYNWADTWARGPPFLGGMHEDKQLQNSLLPILELLQLWHDIVGLGSAPGNKLNGSVLHVYVELLEEWAKFSGDSLPRTLMQPIRQALDGFRAPFQLKTGFSMELVWNEMRPSVPASLIAWTAYNRLKEIADRFDIVTLRFKGSLEVVVSLKRSLITALTDVLTFSDADNIWELIQGLEAEIAQLEKSQALTEPEQLGSVFRAAFDYLFQFRALRVAVFPNEAKVGIGYIISIIGLLIDPYRLTVICSLLHISLVDLHLDFLATRPQALDSVSSIKRCVCGRFLRQSAIGQTSKLNIDLKTFLKHLFLNIRDITSDRTLQLTQLLVAKIYKIITLHREFYDGEMYAQITNSFGIINQALFGETKGLSRMPGLPLLPTSNDKFKTVVDTHFTPAIGALCSDLSQFGSVTLENLGSAWTHYALGCLKLYVPNCAFDPAMKLKVRRERYLRQKGDITARIEAEIFFESRFTGQTNEFQLQYLRNQIEGLGGEPSSSFMERPEESEMAQLQGDFSTLLKAIVESNPHERLLSSILKRGHEGRAEEKLFQRNLSQIAERLRRNHTAYKDLVDPVLGFLYSLKLGLDLAAIETEKSGHAESLLIPDFIGDITFDHFASGDNRDDAQLLLLWKFATRRAIEGFEGLGRKSHEIINRILLYFLDNWKAKMAEEQEKAVADASLYRYQGEGEDHDERELKAMFPDYEQEVEKAEKPAADHRSLAVKLAKCHSALYLSRDNSGCDLPSLIHRGISTFMKSLRRTDSFSASQTELEAFIPAVVLSLSEASKWIDGREEKPSSKTYDFYTDKNLEQAQRLVDMIEKCRTCLQVLNGTWPENITLQDALETCQEILNFPNDSPVAKLLPKVERLHESLNEWQSVASSQYSAAEHYDALTQLIISWRHLELTTWPRLFDIEDEKCEIDADSWWFYIFESVIANPTRLSGAGETLDNRMFQLVSTLAVFITSSSIGQFPGRLHLLQAFEQHLLHLSEENPEMLSIQKGLKNLITYYSQYVPIAEDFLMKQRKTLEKQVSEVVLLASWKATNVIALRDSAKRSHHKLYKVVKKYRETLAQPVQPLIEGGMPSVEDRAIISIPVVLPQLDINIELVKESYEKRVQTWDSRPIRLADLAATVRTMQRVSQSGIVDVTSWLNNFSTSIVSIMKELQAETPRTLTETNRHEVKHLKTRKRKAFTDALKELRQMGLKSNLSSSQLQKQSTLEAVLTAAETIHTGNDRNESYHLLRVLELLPKIRGYAVKPSLDLTGPEVTRSVGYIENMFSMILEQWDIVSSSLRDLKRVQKVIERYRTLSNLEMEHPDLYGNSSIAPEEYVNIWRKILWLPETIGLATELLCIHEDFSGVKFEDAKIYFEKSREVATDLNTSFRKELAIYDGIWEHSTMILMDRALEALRGMSSEAENLRQEQPEIAYAIHLITSLLSRECQPKAPAKADSSVSLQIIDASLQGLCDLVLVSLQKLRDSRTFCPTSPQQTGWLAQFQSASASSVRSLHMGDITRKATETLALVARLQPFDTATSQAARTLFAAYYPIVQEYTNICQETLQEVLGHYHVTSKTAYILCKSATTLLTKGFCMPEEKGQGEEAGGANGLENGTGLGEGEGADDISKDIEADEDLSELAQEKNEEREKEIENEEDAGTGDEKEDDMDEGTGDVDDLDPTAIDEKLWDGKGDDNAKEKEGGETKGGENRGGDIEAKKENNENQQGPEGKEMEPEIGDASDGGGEGADEEDEVRPETTEGMDPHVPEVDTLDLPEDLELDSDEKGGEDDDLNMEDLSDVVDEEEPMQKDEGKDREKEGFPELDSSTKDPNAGEPEDAKDENDIEGGQTEENGEADGEEMDQGQDTLQEEEQNSLLQTQEEQKSGEADKTAPRKAQAHDGGAGQQDSNEQSSAQQQSGEEAKQDEPLEINGPDADQEQGQKLGQALAQDANPQNDSQVPKDDHFKEVQESLRKVGDVLEKWYRSRQEILDAQKDAERPQVVNMELDDPEFEHLPDEETATDTQALGAATEEQSHPLDDSMAIDSGTTRPQETFEDEESRPGGDDAMDEEMKDSEDTGVDSPESAEECSVGAIIGRSLEPKSRQQIFTQEDAGFDLDTEDIGMADGELQGGDSPPPRLVDGRSWEESRELWQKHEQSTQDLSMGLCEQLRLILEPTLATKMRGDFRTGKRLNMKRIIPYIASQYKKDKIWMRRTKPSKRQYQVMIAVDDSKSMAESNSINLAFKTVTLVAKALSQLEVGQISIVSFGETTRLIHPFGQPFTSESGVKIFQSFTFNQTKTNVKTLVEKSLSIFESARTNSNAGLWQLEIIVSDGVCEDHDALRRLARKAQEEKIMIVFVIVDSVRESSIFTLEGVKFEKDESGGMALKMYKYLDSFPFRFYLVVSDIKELPGVLALALRQWLAEIVDATVA</sequence>
<dbReference type="PROSITE" id="PS00675">
    <property type="entry name" value="SIGMA54_INTERACT_1"/>
    <property type="match status" value="2"/>
</dbReference>
<dbReference type="CDD" id="cd01460">
    <property type="entry name" value="vWA_midasin"/>
    <property type="match status" value="1"/>
</dbReference>
<dbReference type="GO" id="GO:0016887">
    <property type="term" value="F:ATP hydrolysis activity"/>
    <property type="evidence" value="ECO:0007669"/>
    <property type="project" value="InterPro"/>
</dbReference>
<evidence type="ECO:0000313" key="12">
    <source>
        <dbReference type="EMBL" id="CAZ81673.1"/>
    </source>
</evidence>
<keyword evidence="5 9" id="KW-0547">Nucleotide-binding</keyword>
<feature type="region of interest" description="Disordered" evidence="10">
    <location>
        <begin position="4086"/>
        <end position="4184"/>
    </location>
</feature>
<keyword evidence="8 9" id="KW-0539">Nucleus</keyword>
<dbReference type="InterPro" id="IPR036465">
    <property type="entry name" value="vWFA_dom_sf"/>
</dbReference>
<comment type="subcellular location">
    <subcellularLocation>
        <location evidence="1">Nucleus</location>
        <location evidence="1">Nucleolus</location>
    </subcellularLocation>
    <subcellularLocation>
        <location evidence="2">Nucleus</location>
        <location evidence="2">Nucleoplasm</location>
    </subcellularLocation>
</comment>
<dbReference type="Pfam" id="PF21108">
    <property type="entry name" value="MDN1_4th"/>
    <property type="match status" value="1"/>
</dbReference>
<dbReference type="InterPro" id="IPR027417">
    <property type="entry name" value="P-loop_NTPase"/>
</dbReference>
<evidence type="ECO:0000256" key="7">
    <source>
        <dbReference type="ARBA" id="ARBA00023186"/>
    </source>
</evidence>
<evidence type="ECO:0000256" key="3">
    <source>
        <dbReference type="ARBA" id="ARBA00007188"/>
    </source>
</evidence>
<feature type="compositionally biased region" description="Basic and acidic residues" evidence="10">
    <location>
        <begin position="3739"/>
        <end position="3749"/>
    </location>
</feature>
<reference evidence="12 13" key="1">
    <citation type="journal article" date="2010" name="Nature">
        <title>Perigord black truffle genome uncovers evolutionary origins and mechanisms of symbiosis.</title>
        <authorList>
            <person name="Martin F."/>
            <person name="Kohler A."/>
            <person name="Murat C."/>
            <person name="Balestrini R."/>
            <person name="Coutinho P.M."/>
            <person name="Jaillon O."/>
            <person name="Montanini B."/>
            <person name="Morin E."/>
            <person name="Noel B."/>
            <person name="Percudani R."/>
            <person name="Porcel B."/>
            <person name="Rubini A."/>
            <person name="Amicucci A."/>
            <person name="Amselem J."/>
            <person name="Anthouard V."/>
            <person name="Arcioni S."/>
            <person name="Artiguenave F."/>
            <person name="Aury J.M."/>
            <person name="Ballario P."/>
            <person name="Bolchi A."/>
            <person name="Brenna A."/>
            <person name="Brun A."/>
            <person name="Buee M."/>
            <person name="Cantarel B."/>
            <person name="Chevalier G."/>
            <person name="Couloux A."/>
            <person name="Da Silva C."/>
            <person name="Denoeud F."/>
            <person name="Duplessis S."/>
            <person name="Ghignone S."/>
            <person name="Hilselberger B."/>
            <person name="Iotti M."/>
            <person name="Marcais B."/>
            <person name="Mello A."/>
            <person name="Miranda M."/>
            <person name="Pacioni G."/>
            <person name="Quesneville H."/>
            <person name="Riccioni C."/>
            <person name="Ruotolo R."/>
            <person name="Splivallo R."/>
            <person name="Stocchi V."/>
            <person name="Tisserant E."/>
            <person name="Viscomi A.R."/>
            <person name="Zambonelli A."/>
            <person name="Zampieri E."/>
            <person name="Henrissat B."/>
            <person name="Lebrun M.H."/>
            <person name="Paolocci F."/>
            <person name="Bonfante P."/>
            <person name="Ottonello S."/>
            <person name="Wincker P."/>
        </authorList>
    </citation>
    <scope>NUCLEOTIDE SEQUENCE [LARGE SCALE GENOMIC DNA]</scope>
    <source>
        <strain evidence="12 13">Mel28</strain>
    </source>
</reference>
<dbReference type="GO" id="GO:0030687">
    <property type="term" value="C:preribosome, large subunit precursor"/>
    <property type="evidence" value="ECO:0007669"/>
    <property type="project" value="TreeGrafter"/>
</dbReference>
<evidence type="ECO:0000256" key="10">
    <source>
        <dbReference type="SAM" id="MobiDB-lite"/>
    </source>
</evidence>
<dbReference type="GeneID" id="9187841"/>
<dbReference type="InterPro" id="IPR025662">
    <property type="entry name" value="Sigma_54_int_dom_ATP-bd_1"/>
</dbReference>
<keyword evidence="6 9" id="KW-0067">ATP-binding</keyword>
<dbReference type="FunFam" id="3.40.50.300:FF:001053">
    <property type="entry name" value="Midasin"/>
    <property type="match status" value="1"/>
</dbReference>
<dbReference type="InterPro" id="IPR048617">
    <property type="entry name" value="MDN1_AAA_lid_4"/>
</dbReference>
<dbReference type="InterPro" id="IPR011704">
    <property type="entry name" value="ATPase_dyneun-rel_AAA"/>
</dbReference>
<feature type="domain" description="VWFA" evidence="11">
    <location>
        <begin position="4318"/>
        <end position="4520"/>
    </location>
</feature>
<evidence type="ECO:0000256" key="1">
    <source>
        <dbReference type="ARBA" id="ARBA00004604"/>
    </source>
</evidence>
<dbReference type="SMART" id="SM00382">
    <property type="entry name" value="AAA"/>
    <property type="match status" value="5"/>
</dbReference>
<feature type="region of interest" description="Disordered" evidence="10">
    <location>
        <begin position="3699"/>
        <end position="3724"/>
    </location>
</feature>
<gene>
    <name evidence="12" type="ORF">GSTUM_00005354001</name>
</gene>
<dbReference type="RefSeq" id="XP_002837482.1">
    <property type="nucleotide sequence ID" value="XM_002837436.1"/>
</dbReference>
<comment type="function">
    <text evidence="9">Nuclear chaperone required for maturation and nuclear export of pre-60S ribosome subunits.</text>
</comment>
<feature type="compositionally biased region" description="Low complexity" evidence="10">
    <location>
        <begin position="4001"/>
        <end position="4015"/>
    </location>
</feature>
<dbReference type="Pfam" id="PF07728">
    <property type="entry name" value="AAA_5"/>
    <property type="match status" value="6"/>
</dbReference>
<dbReference type="GO" id="GO:0005730">
    <property type="term" value="C:nucleolus"/>
    <property type="evidence" value="ECO:0007669"/>
    <property type="project" value="UniProtKB-SubCell"/>
</dbReference>
<dbReference type="SUPFAM" id="SSF52540">
    <property type="entry name" value="P-loop containing nucleoside triphosphate hydrolases"/>
    <property type="match status" value="6"/>
</dbReference>
<feature type="compositionally biased region" description="Acidic residues" evidence="10">
    <location>
        <begin position="3750"/>
        <end position="3777"/>
    </location>
</feature>
<dbReference type="PIRSF" id="PIRSF010340">
    <property type="entry name" value="Midasin"/>
    <property type="match status" value="1"/>
</dbReference>
<dbReference type="EMBL" id="FN430086">
    <property type="protein sequence ID" value="CAZ81673.1"/>
    <property type="molecule type" value="Genomic_DNA"/>
</dbReference>
<evidence type="ECO:0000259" key="11">
    <source>
        <dbReference type="PROSITE" id="PS50234"/>
    </source>
</evidence>
<evidence type="ECO:0000256" key="2">
    <source>
        <dbReference type="ARBA" id="ARBA00004642"/>
    </source>
</evidence>
<dbReference type="PROSITE" id="PS50234">
    <property type="entry name" value="VWFA"/>
    <property type="match status" value="1"/>
</dbReference>
<dbReference type="InterPro" id="IPR012099">
    <property type="entry name" value="Midasin"/>
</dbReference>
<organism evidence="12 13">
    <name type="scientific">Tuber melanosporum (strain Mel28)</name>
    <name type="common">Perigord black truffle</name>
    <dbReference type="NCBI Taxonomy" id="656061"/>
    <lineage>
        <taxon>Eukaryota</taxon>
        <taxon>Fungi</taxon>
        <taxon>Dikarya</taxon>
        <taxon>Ascomycota</taxon>
        <taxon>Pezizomycotina</taxon>
        <taxon>Pezizomycetes</taxon>
        <taxon>Pezizales</taxon>
        <taxon>Tuberaceae</taxon>
        <taxon>Tuber</taxon>
    </lineage>
</organism>
<feature type="compositionally biased region" description="Basic and acidic residues" evidence="10">
    <location>
        <begin position="3977"/>
        <end position="3988"/>
    </location>
</feature>
<dbReference type="SUPFAM" id="SSF53300">
    <property type="entry name" value="vWA-like"/>
    <property type="match status" value="1"/>
</dbReference>
<feature type="compositionally biased region" description="Acidic residues" evidence="10">
    <location>
        <begin position="3931"/>
        <end position="3941"/>
    </location>
</feature>
<dbReference type="Pfam" id="PF17865">
    <property type="entry name" value="AAA_lid_5"/>
    <property type="match status" value="1"/>
</dbReference>
<dbReference type="STRING" id="656061.D5GAY0"/>
<dbReference type="PANTHER" id="PTHR48103">
    <property type="entry name" value="MIDASIN-RELATED"/>
    <property type="match status" value="1"/>
</dbReference>
<dbReference type="InterPro" id="IPR003593">
    <property type="entry name" value="AAA+_ATPase"/>
</dbReference>
<evidence type="ECO:0000313" key="13">
    <source>
        <dbReference type="Proteomes" id="UP000006911"/>
    </source>
</evidence>
<dbReference type="Proteomes" id="UP000006911">
    <property type="component" value="Unassembled WGS sequence"/>
</dbReference>
<feature type="compositionally biased region" description="Basic and acidic residues" evidence="10">
    <location>
        <begin position="3781"/>
        <end position="3819"/>
    </location>
</feature>
<dbReference type="Pfam" id="PF00092">
    <property type="entry name" value="VWA"/>
    <property type="match status" value="1"/>
</dbReference>
<dbReference type="GO" id="GO:0005654">
    <property type="term" value="C:nucleoplasm"/>
    <property type="evidence" value="ECO:0007669"/>
    <property type="project" value="UniProtKB-SubCell"/>
</dbReference>
<name>D5GAY0_TUBMM</name>
<dbReference type="eggNOG" id="KOG1808">
    <property type="taxonomic scope" value="Eukaryota"/>
</dbReference>
<feature type="region of interest" description="Disordered" evidence="10">
    <location>
        <begin position="3738"/>
        <end position="4066"/>
    </location>
</feature>
<evidence type="ECO:0000256" key="9">
    <source>
        <dbReference type="PIRNR" id="PIRNR010340"/>
    </source>
</evidence>
<accession>D5GAY0</accession>
<feature type="compositionally biased region" description="Basic and acidic residues" evidence="10">
    <location>
        <begin position="3852"/>
        <end position="3865"/>
    </location>
</feature>
<comment type="similarity">
    <text evidence="3 9">Belongs to the midasin family.</text>
</comment>
<dbReference type="PANTHER" id="PTHR48103:SF2">
    <property type="entry name" value="MIDASIN"/>
    <property type="match status" value="1"/>
</dbReference>
<dbReference type="InParanoid" id="D5GAY0"/>
<dbReference type="GO" id="GO:0005524">
    <property type="term" value="F:ATP binding"/>
    <property type="evidence" value="ECO:0007669"/>
    <property type="project" value="UniProtKB-KW"/>
</dbReference>
<proteinExistence type="inferred from homology"/>
<keyword evidence="13" id="KW-1185">Reference proteome</keyword>
<feature type="compositionally biased region" description="Acidic residues" evidence="10">
    <location>
        <begin position="3867"/>
        <end position="3902"/>
    </location>
</feature>
<dbReference type="FunFam" id="3.40.50.300:FF:000712">
    <property type="entry name" value="Midasin"/>
    <property type="match status" value="1"/>
</dbReference>
<feature type="compositionally biased region" description="Basic and acidic residues" evidence="10">
    <location>
        <begin position="3903"/>
        <end position="3917"/>
    </location>
</feature>
<feature type="compositionally biased region" description="Acidic residues" evidence="10">
    <location>
        <begin position="4161"/>
        <end position="4182"/>
    </location>
</feature>
<evidence type="ECO:0000256" key="5">
    <source>
        <dbReference type="ARBA" id="ARBA00022741"/>
    </source>
</evidence>
<dbReference type="KEGG" id="tml:GSTUM_00005354001"/>
<dbReference type="Gene3D" id="3.40.50.300">
    <property type="entry name" value="P-loop containing nucleotide triphosphate hydrolases"/>
    <property type="match status" value="6"/>
</dbReference>
<feature type="compositionally biased region" description="Gly residues" evidence="10">
    <location>
        <begin position="3702"/>
        <end position="3719"/>
    </location>
</feature>
<feature type="compositionally biased region" description="Basic and acidic residues" evidence="10">
    <location>
        <begin position="4055"/>
        <end position="4066"/>
    </location>
</feature>
<dbReference type="Pfam" id="PF17867">
    <property type="entry name" value="AAA_lid_7"/>
    <property type="match status" value="2"/>
</dbReference>
<dbReference type="GO" id="GO:0000027">
    <property type="term" value="P:ribosomal large subunit assembly"/>
    <property type="evidence" value="ECO:0007669"/>
    <property type="project" value="InterPro"/>
</dbReference>
<protein>
    <recommendedName>
        <fullName evidence="4 9">Midasin</fullName>
    </recommendedName>
</protein>
<keyword evidence="7 9" id="KW-0143">Chaperone</keyword>
<evidence type="ECO:0000256" key="6">
    <source>
        <dbReference type="ARBA" id="ARBA00022840"/>
    </source>
</evidence>
<evidence type="ECO:0000256" key="4">
    <source>
        <dbReference type="ARBA" id="ARBA00017143"/>
    </source>
</evidence>
<dbReference type="OMA" id="ILEQWHR"/>
<dbReference type="HOGENOM" id="CLU_000050_0_2_1"/>
<dbReference type="GO" id="GO:0000055">
    <property type="term" value="P:ribosomal large subunit export from nucleus"/>
    <property type="evidence" value="ECO:0007669"/>
    <property type="project" value="TreeGrafter"/>
</dbReference>
<dbReference type="Gene3D" id="3.40.50.410">
    <property type="entry name" value="von Willebrand factor, type A domain"/>
    <property type="match status" value="1"/>
</dbReference>
<dbReference type="FunCoup" id="D5GAY0">
    <property type="interactions" value="797"/>
</dbReference>